<accession>A0A1L3LRM7</accession>
<dbReference type="STRING" id="194963.SAMCFNEI73_Ch3486"/>
<dbReference type="PANTHER" id="PTHR30600">
    <property type="entry name" value="CYTOCHROME C PEROXIDASE-RELATED"/>
    <property type="match status" value="1"/>
</dbReference>
<sequence length="449" mass="49234">MQRRGRISALFFTLLISTALIPAVAQMSRKATSGKDFDATVAEQAKQYLEEGRETFRFDTFGSEDFWGGKLKLHEAIAGEKTGGVGPGLSPQKALELGLKVDVNAIPKDVAEALNKGEVDLKDPASTLVLLKSNAVVGVTGFFSEDGKTLRSVGIQCSLCHSTVDDAYAPGIGHRLDGWPNRDLNIGAIVALAPDLTVFTEMLQVTAEEVKKALQAWGPGKFDAQLNLDGKAFRPDGKTAATLNPPAFGLAGVNNHTWTGAWGTVSYWNAYVGNLEMHGKGVFYDPRLDDSEKYPVAARTKQGHKQAEEDRITAKLPSLHFYQLALPTPQPPEGAFDGASAEKGKALFNDKAKCATCHVPPIFTEPGWNLHKAEEIGIDDFQAMRSPDERYRTAPLRALWDVEKIHKGGFYHDGRFASLRDVVEHYDRHLELKLTDQEKGELIEYLKSI</sequence>
<dbReference type="EMBL" id="CP013107">
    <property type="protein sequence ID" value="APG92738.1"/>
    <property type="molecule type" value="Genomic_DNA"/>
</dbReference>
<dbReference type="PANTHER" id="PTHR30600:SF9">
    <property type="entry name" value="BLR7738 PROTEIN"/>
    <property type="match status" value="1"/>
</dbReference>
<gene>
    <name evidence="1" type="primary">tal</name>
    <name evidence="1" type="ORF">SAMCFNEI73_Ch3486</name>
</gene>
<name>A0A1L3LRM7_9HYPH</name>
<dbReference type="GO" id="GO:0009055">
    <property type="term" value="F:electron transfer activity"/>
    <property type="evidence" value="ECO:0007669"/>
    <property type="project" value="InterPro"/>
</dbReference>
<dbReference type="GO" id="GO:0020037">
    <property type="term" value="F:heme binding"/>
    <property type="evidence" value="ECO:0007669"/>
    <property type="project" value="InterPro"/>
</dbReference>
<evidence type="ECO:0000313" key="1">
    <source>
        <dbReference type="EMBL" id="APG92738.1"/>
    </source>
</evidence>
<dbReference type="InterPro" id="IPR051395">
    <property type="entry name" value="Cytochrome_c_Peroxidase/MauG"/>
</dbReference>
<proteinExistence type="predicted"/>
<dbReference type="KEGG" id="same:SAMCFNEI73_Ch3486"/>
<dbReference type="InterPro" id="IPR036909">
    <property type="entry name" value="Cyt_c-like_dom_sf"/>
</dbReference>
<dbReference type="RefSeq" id="WP_064252307.1">
    <property type="nucleotide sequence ID" value="NZ_CP013107.1"/>
</dbReference>
<dbReference type="InterPro" id="IPR009056">
    <property type="entry name" value="Cyt_c-like_dom"/>
</dbReference>
<dbReference type="SUPFAM" id="SSF46626">
    <property type="entry name" value="Cytochrome c"/>
    <property type="match status" value="1"/>
</dbReference>
<dbReference type="Proteomes" id="UP000182306">
    <property type="component" value="Chromosome"/>
</dbReference>
<protein>
    <submittedName>
        <fullName evidence="1">Transaldolase Tal</fullName>
    </submittedName>
</protein>
<reference evidence="1 2" key="1">
    <citation type="submission" date="2015-10" db="EMBL/GenBank/DDBJ databases">
        <title>Genomic differences between typical nodule nitrogen-fixing rhizobial strains and those coming from bean seeds.</title>
        <authorList>
            <person name="Peralta H."/>
            <person name="Aguilar-Vera A."/>
            <person name="Diaz R."/>
            <person name="Mora Y."/>
            <person name="Martinez-Batallar G."/>
            <person name="Salazar E."/>
            <person name="Vargas-Lagunas C."/>
            <person name="Encarnacion S."/>
            <person name="Girard L."/>
            <person name="Mora J."/>
        </authorList>
    </citation>
    <scope>NUCLEOTIDE SEQUENCE [LARGE SCALE GENOMIC DNA]</scope>
    <source>
        <strain evidence="1 2">CFNEI 73</strain>
    </source>
</reference>
<dbReference type="PROSITE" id="PS51007">
    <property type="entry name" value="CYTC"/>
    <property type="match status" value="1"/>
</dbReference>
<dbReference type="GO" id="GO:0004130">
    <property type="term" value="F:cytochrome-c peroxidase activity"/>
    <property type="evidence" value="ECO:0007669"/>
    <property type="project" value="TreeGrafter"/>
</dbReference>
<dbReference type="Gene3D" id="1.10.760.10">
    <property type="entry name" value="Cytochrome c-like domain"/>
    <property type="match status" value="1"/>
</dbReference>
<evidence type="ECO:0000313" key="2">
    <source>
        <dbReference type="Proteomes" id="UP000182306"/>
    </source>
</evidence>
<organism evidence="1 2">
    <name type="scientific">Sinorhizobium americanum</name>
    <dbReference type="NCBI Taxonomy" id="194963"/>
    <lineage>
        <taxon>Bacteria</taxon>
        <taxon>Pseudomonadati</taxon>
        <taxon>Pseudomonadota</taxon>
        <taxon>Alphaproteobacteria</taxon>
        <taxon>Hyphomicrobiales</taxon>
        <taxon>Rhizobiaceae</taxon>
        <taxon>Sinorhizobium/Ensifer group</taxon>
        <taxon>Sinorhizobium</taxon>
    </lineage>
</organism>
<dbReference type="AlphaFoldDB" id="A0A1L3LRM7"/>
<keyword evidence="2" id="KW-1185">Reference proteome</keyword>
<dbReference type="OrthoDB" id="9805202at2"/>